<dbReference type="EMBL" id="NMUH01000061">
    <property type="protein sequence ID" value="MQL70272.1"/>
    <property type="molecule type" value="Genomic_DNA"/>
</dbReference>
<accession>A0A843TD33</accession>
<organism evidence="2 3">
    <name type="scientific">Colocasia esculenta</name>
    <name type="common">Wild taro</name>
    <name type="synonym">Arum esculentum</name>
    <dbReference type="NCBI Taxonomy" id="4460"/>
    <lineage>
        <taxon>Eukaryota</taxon>
        <taxon>Viridiplantae</taxon>
        <taxon>Streptophyta</taxon>
        <taxon>Embryophyta</taxon>
        <taxon>Tracheophyta</taxon>
        <taxon>Spermatophyta</taxon>
        <taxon>Magnoliopsida</taxon>
        <taxon>Liliopsida</taxon>
        <taxon>Araceae</taxon>
        <taxon>Aroideae</taxon>
        <taxon>Colocasieae</taxon>
        <taxon>Colocasia</taxon>
    </lineage>
</organism>
<evidence type="ECO:0000313" key="2">
    <source>
        <dbReference type="EMBL" id="MQL70272.1"/>
    </source>
</evidence>
<name>A0A843TD33_COLES</name>
<keyword evidence="3" id="KW-1185">Reference proteome</keyword>
<dbReference type="AlphaFoldDB" id="A0A843TD33"/>
<comment type="caution">
    <text evidence="2">The sequence shown here is derived from an EMBL/GenBank/DDBJ whole genome shotgun (WGS) entry which is preliminary data.</text>
</comment>
<proteinExistence type="predicted"/>
<reference evidence="2" key="1">
    <citation type="submission" date="2017-07" db="EMBL/GenBank/DDBJ databases">
        <title>Taro Niue Genome Assembly and Annotation.</title>
        <authorList>
            <person name="Atibalentja N."/>
            <person name="Keating K."/>
            <person name="Fields C.J."/>
        </authorList>
    </citation>
    <scope>NUCLEOTIDE SEQUENCE</scope>
    <source>
        <strain evidence="2">Niue_2</strain>
        <tissue evidence="2">Leaf</tissue>
    </source>
</reference>
<feature type="compositionally biased region" description="Low complexity" evidence="1">
    <location>
        <begin position="41"/>
        <end position="54"/>
    </location>
</feature>
<gene>
    <name evidence="2" type="ORF">Taro_002570</name>
</gene>
<evidence type="ECO:0000313" key="3">
    <source>
        <dbReference type="Proteomes" id="UP000652761"/>
    </source>
</evidence>
<protein>
    <submittedName>
        <fullName evidence="2">Uncharacterized protein</fullName>
    </submittedName>
</protein>
<sequence>MWPDATTSSAIPPVSEVTGVVRTESTTSLRMEAIMEVGRLSATPSTASSTGPSGDCETIWTRGDPTSSTAASANPAGREGTAGSISILCSTAAWTAASCSAAGGKSGTSWNQNLTHYEVKEAVERIQLQIVTASKSLQVLKKSLR</sequence>
<dbReference type="Proteomes" id="UP000652761">
    <property type="component" value="Unassembled WGS sequence"/>
</dbReference>
<feature type="region of interest" description="Disordered" evidence="1">
    <location>
        <begin position="40"/>
        <end position="80"/>
    </location>
</feature>
<evidence type="ECO:0000256" key="1">
    <source>
        <dbReference type="SAM" id="MobiDB-lite"/>
    </source>
</evidence>